<dbReference type="EMBL" id="JAYGHX010000004">
    <property type="protein sequence ID" value="MEA5391148.1"/>
    <property type="molecule type" value="Genomic_DNA"/>
</dbReference>
<dbReference type="PANTHER" id="PTHR14136:SF17">
    <property type="entry name" value="BTB_POZ DOMAIN-CONTAINING PROTEIN KCTD9"/>
    <property type="match status" value="1"/>
</dbReference>
<accession>A0ABU5RTT1</accession>
<evidence type="ECO:0000256" key="1">
    <source>
        <dbReference type="SAM" id="Phobius"/>
    </source>
</evidence>
<dbReference type="PANTHER" id="PTHR14136">
    <property type="entry name" value="BTB_POZ DOMAIN-CONTAINING PROTEIN KCTD9"/>
    <property type="match status" value="1"/>
</dbReference>
<feature type="transmembrane region" description="Helical" evidence="1">
    <location>
        <begin position="70"/>
        <end position="90"/>
    </location>
</feature>
<comment type="caution">
    <text evidence="2">The sequence shown here is derived from an EMBL/GenBank/DDBJ whole genome shotgun (WGS) entry which is preliminary data.</text>
</comment>
<dbReference type="SUPFAM" id="SSF141571">
    <property type="entry name" value="Pentapeptide repeat-like"/>
    <property type="match status" value="1"/>
</dbReference>
<dbReference type="InterPro" id="IPR001646">
    <property type="entry name" value="5peptide_repeat"/>
</dbReference>
<dbReference type="Pfam" id="PF00805">
    <property type="entry name" value="Pentapeptide"/>
    <property type="match status" value="3"/>
</dbReference>
<keyword evidence="1" id="KW-0472">Membrane</keyword>
<keyword evidence="1" id="KW-1133">Transmembrane helix</keyword>
<dbReference type="Proteomes" id="UP001304461">
    <property type="component" value="Unassembled WGS sequence"/>
</dbReference>
<protein>
    <submittedName>
        <fullName evidence="2">Pentapeptide repeat-containing protein</fullName>
    </submittedName>
</protein>
<keyword evidence="3" id="KW-1185">Reference proteome</keyword>
<dbReference type="InterPro" id="IPR051082">
    <property type="entry name" value="Pentapeptide-BTB/POZ_domain"/>
</dbReference>
<organism evidence="2 3">
    <name type="scientific">Cyanobium gracile UHCC 0139</name>
    <dbReference type="NCBI Taxonomy" id="3110308"/>
    <lineage>
        <taxon>Bacteria</taxon>
        <taxon>Bacillati</taxon>
        <taxon>Cyanobacteriota</taxon>
        <taxon>Cyanophyceae</taxon>
        <taxon>Synechococcales</taxon>
        <taxon>Prochlorococcaceae</taxon>
        <taxon>Cyanobium</taxon>
    </lineage>
</organism>
<feature type="transmembrane region" description="Helical" evidence="1">
    <location>
        <begin position="12"/>
        <end position="32"/>
    </location>
</feature>
<keyword evidence="1" id="KW-0812">Transmembrane</keyword>
<dbReference type="Gene3D" id="2.160.20.80">
    <property type="entry name" value="E3 ubiquitin-protein ligase SopA"/>
    <property type="match status" value="1"/>
</dbReference>
<name>A0ABU5RTT1_9CYAN</name>
<gene>
    <name evidence="2" type="ORF">VB738_07715</name>
</gene>
<evidence type="ECO:0000313" key="3">
    <source>
        <dbReference type="Proteomes" id="UP001304461"/>
    </source>
</evidence>
<proteinExistence type="predicted"/>
<sequence length="341" mass="36944">MLAKAQQSKATAWTCFGCLFALLIAVMILSPWGGSPGGLGIRGSETTIVERDKNWRVTKYSIQAGVSRTAWDWAGLIGVPVTLAFLGIWFQSQEQARAAHEAKQQRRLVAEENKEETLQRYLDRISQLLMDRDLTERASALEDPSMDDPVVQSASDLIRARTLSVLRSFSSDGERKSSVIYFLAESQILKKLRLSLADADLSNAHLNWADLGDVNLNGADLSDADLSGANLSRASLGGAKIRRAKLIGTHFRRTNLSEADLTEANLQSANLSGAELMMANLNNADLSEANLFGADLTGANLDGASLKGAHFSNTILPDGKKTGPAHSVFNDQILGMITRSQ</sequence>
<dbReference type="RefSeq" id="WP_323305200.1">
    <property type="nucleotide sequence ID" value="NZ_JAYGHX010000004.1"/>
</dbReference>
<reference evidence="2 3" key="1">
    <citation type="submission" date="2023-12" db="EMBL/GenBank/DDBJ databases">
        <title>Baltic Sea Cyanobacteria.</title>
        <authorList>
            <person name="Delbaje E."/>
            <person name="Fewer D.P."/>
            <person name="Shishido T.K."/>
        </authorList>
    </citation>
    <scope>NUCLEOTIDE SEQUENCE [LARGE SCALE GENOMIC DNA]</scope>
    <source>
        <strain evidence="2 3">UHCC 0139</strain>
    </source>
</reference>
<evidence type="ECO:0000313" key="2">
    <source>
        <dbReference type="EMBL" id="MEA5391148.1"/>
    </source>
</evidence>